<dbReference type="GO" id="GO:0003676">
    <property type="term" value="F:nucleic acid binding"/>
    <property type="evidence" value="ECO:0007669"/>
    <property type="project" value="InterPro"/>
</dbReference>
<name>A0A9X6NME8_HYPEX</name>
<comment type="caution">
    <text evidence="1">The sequence shown here is derived from an EMBL/GenBank/DDBJ whole genome shotgun (WGS) entry which is preliminary data.</text>
</comment>
<reference evidence="2" key="1">
    <citation type="submission" date="2017-01" db="EMBL/GenBank/DDBJ databases">
        <title>Comparative genomics of anhydrobiosis in the tardigrade Hypsibius dujardini.</title>
        <authorList>
            <person name="Yoshida Y."/>
            <person name="Koutsovoulos G."/>
            <person name="Laetsch D."/>
            <person name="Stevens L."/>
            <person name="Kumar S."/>
            <person name="Horikawa D."/>
            <person name="Ishino K."/>
            <person name="Komine S."/>
            <person name="Tomita M."/>
            <person name="Blaxter M."/>
            <person name="Arakawa K."/>
        </authorList>
    </citation>
    <scope>NUCLEOTIDE SEQUENCE [LARGE SCALE GENOMIC DNA]</scope>
    <source>
        <strain evidence="2">Z151</strain>
    </source>
</reference>
<organism evidence="1 2">
    <name type="scientific">Hypsibius exemplaris</name>
    <name type="common">Freshwater tardigrade</name>
    <dbReference type="NCBI Taxonomy" id="2072580"/>
    <lineage>
        <taxon>Eukaryota</taxon>
        <taxon>Metazoa</taxon>
        <taxon>Ecdysozoa</taxon>
        <taxon>Tardigrada</taxon>
        <taxon>Eutardigrada</taxon>
        <taxon>Parachela</taxon>
        <taxon>Hypsibioidea</taxon>
        <taxon>Hypsibiidae</taxon>
        <taxon>Hypsibius</taxon>
    </lineage>
</organism>
<sequence>MNACNTRCSQAVTHLSTNRTRRSLSSEIERDQEHSTWINQACYISTVDEAWVYLDTTNGVRRVYYEIKGARTPESWTKFCKKSDPVGVMFFAGICWRGVITLRFIEPGAKINSDYYIKHCLKPLIEVDIPHLYPGEEHKVVLHQDSAPAHVSKKT</sequence>
<dbReference type="Gene3D" id="3.30.420.10">
    <property type="entry name" value="Ribonuclease H-like superfamily/Ribonuclease H"/>
    <property type="match status" value="1"/>
</dbReference>
<protein>
    <submittedName>
        <fullName evidence="1">Uncharacterized protein</fullName>
    </submittedName>
</protein>
<evidence type="ECO:0000313" key="2">
    <source>
        <dbReference type="Proteomes" id="UP000192578"/>
    </source>
</evidence>
<dbReference type="OrthoDB" id="10017160at2759"/>
<dbReference type="Proteomes" id="UP000192578">
    <property type="component" value="Unassembled WGS sequence"/>
</dbReference>
<evidence type="ECO:0000313" key="1">
    <source>
        <dbReference type="EMBL" id="OWA55568.1"/>
    </source>
</evidence>
<keyword evidence="2" id="KW-1185">Reference proteome</keyword>
<dbReference type="AlphaFoldDB" id="A0A9X6NME8"/>
<dbReference type="EMBL" id="MTYJ01000983">
    <property type="protein sequence ID" value="OWA55568.1"/>
    <property type="molecule type" value="Genomic_DNA"/>
</dbReference>
<dbReference type="InterPro" id="IPR036397">
    <property type="entry name" value="RNaseH_sf"/>
</dbReference>
<gene>
    <name evidence="1" type="ORF">BV898_19954</name>
</gene>
<proteinExistence type="predicted"/>
<accession>A0A9X6NME8</accession>